<organism evidence="3 4">
    <name type="scientific">Polyangium spumosum</name>
    <dbReference type="NCBI Taxonomy" id="889282"/>
    <lineage>
        <taxon>Bacteria</taxon>
        <taxon>Pseudomonadati</taxon>
        <taxon>Myxococcota</taxon>
        <taxon>Polyangia</taxon>
        <taxon>Polyangiales</taxon>
        <taxon>Polyangiaceae</taxon>
        <taxon>Polyangium</taxon>
    </lineage>
</organism>
<dbReference type="PROSITE" id="PS51736">
    <property type="entry name" value="RECOMBINASES_3"/>
    <property type="match status" value="1"/>
</dbReference>
<dbReference type="GO" id="GO:0003677">
    <property type="term" value="F:DNA binding"/>
    <property type="evidence" value="ECO:0007669"/>
    <property type="project" value="InterPro"/>
</dbReference>
<dbReference type="PROSITE" id="PS51737">
    <property type="entry name" value="RECOMBINASE_DNA_BIND"/>
    <property type="match status" value="1"/>
</dbReference>
<dbReference type="PANTHER" id="PTHR30461:SF23">
    <property type="entry name" value="DNA RECOMBINASE-RELATED"/>
    <property type="match status" value="1"/>
</dbReference>
<accession>A0A6N7PJM2</accession>
<dbReference type="Pfam" id="PF00239">
    <property type="entry name" value="Resolvase"/>
    <property type="match status" value="1"/>
</dbReference>
<gene>
    <name evidence="3" type="ORF">GF068_00215</name>
</gene>
<comment type="caution">
    <text evidence="3">The sequence shown here is derived from an EMBL/GenBank/DDBJ whole genome shotgun (WGS) entry which is preliminary data.</text>
</comment>
<feature type="domain" description="Recombinase" evidence="2">
    <location>
        <begin position="189"/>
        <end position="327"/>
    </location>
</feature>
<dbReference type="PANTHER" id="PTHR30461">
    <property type="entry name" value="DNA-INVERTASE FROM LAMBDOID PROPHAGE"/>
    <property type="match status" value="1"/>
</dbReference>
<dbReference type="InterPro" id="IPR025827">
    <property type="entry name" value="Zn_ribbon_recom_dom"/>
</dbReference>
<dbReference type="EMBL" id="WJIE01000001">
    <property type="protein sequence ID" value="MRG90355.1"/>
    <property type="molecule type" value="Genomic_DNA"/>
</dbReference>
<dbReference type="Pfam" id="PF07508">
    <property type="entry name" value="Recombinase"/>
    <property type="match status" value="1"/>
</dbReference>
<dbReference type="Proteomes" id="UP000440224">
    <property type="component" value="Unassembled WGS sequence"/>
</dbReference>
<dbReference type="CDD" id="cd00338">
    <property type="entry name" value="Ser_Recombinase"/>
    <property type="match status" value="1"/>
</dbReference>
<dbReference type="OrthoDB" id="7277848at2"/>
<dbReference type="InterPro" id="IPR036162">
    <property type="entry name" value="Resolvase-like_N_sf"/>
</dbReference>
<dbReference type="AlphaFoldDB" id="A0A6N7PJM2"/>
<proteinExistence type="predicted"/>
<evidence type="ECO:0000259" key="1">
    <source>
        <dbReference type="PROSITE" id="PS51736"/>
    </source>
</evidence>
<dbReference type="InterPro" id="IPR006119">
    <property type="entry name" value="Resolv_N"/>
</dbReference>
<name>A0A6N7PJM2_9BACT</name>
<dbReference type="InterPro" id="IPR011109">
    <property type="entry name" value="DNA_bind_recombinase_dom"/>
</dbReference>
<protein>
    <recommendedName>
        <fullName evidence="5">Recombinase family protein</fullName>
    </recommendedName>
</protein>
<keyword evidence="4" id="KW-1185">Reference proteome</keyword>
<dbReference type="GO" id="GO:0000150">
    <property type="term" value="F:DNA strand exchange activity"/>
    <property type="evidence" value="ECO:0007669"/>
    <property type="project" value="InterPro"/>
</dbReference>
<sequence>MARGVCRCAGRACPGRPVEVPSRQIMKLTGLRCALYARRSKEEHQAASIEVQTGEGARYIAEQGGELAPEHVFVDADHGRAEFKKRPGLISMLNAAARRAFDVVVVRDESRLGGDTNRTSLFIQDLLDAGVRLFYYFTDEEVMIEGAIDKFMINVRNFASELEREKISQRTHEHLMTKARKGLNVGGRVYGYDNVEVKDGDRRVRVEYRVNEAEAAIVREIFDRYAGGEGLRTLAKDLNARHVRPPRAGKRGTGSWSYSSIYAMVRRDRYRGVVVWGKKEKTYKGGTKVRVDRTKDAWVTVEVPELRIVSEEVWLAVQTRNEEQARTMGTKARGPRARYLLSGIGRCAECGGPMRSDHGKVSYETVLMYSCSWHRDRGPAVCGNGLRRPIATIDAAVIRWIKTHVLREEVILHALKMLRERLAERAKTTPREAPELEAEARKLRVEIERLGEAIVATSDAPTTLVRMMAEREKRLSAVETRLSAIRTAPSVLDLEVRRMEKEARARIEGFEELISRNPEKVRSALERLMTEPFRFVPVETPEGKRYNIEGEIALDALFVTEAPDSGAVPFASPAGFEPA</sequence>
<dbReference type="Pfam" id="PF13408">
    <property type="entry name" value="Zn_ribbon_recom"/>
    <property type="match status" value="1"/>
</dbReference>
<dbReference type="InterPro" id="IPR038109">
    <property type="entry name" value="DNA_bind_recomb_sf"/>
</dbReference>
<dbReference type="SMART" id="SM00857">
    <property type="entry name" value="Resolvase"/>
    <property type="match status" value="1"/>
</dbReference>
<reference evidence="3 4" key="1">
    <citation type="submission" date="2019-10" db="EMBL/GenBank/DDBJ databases">
        <title>A soil myxobacterium in the family Polyangiaceae.</title>
        <authorList>
            <person name="Li Y."/>
            <person name="Wang J."/>
        </authorList>
    </citation>
    <scope>NUCLEOTIDE SEQUENCE [LARGE SCALE GENOMIC DNA]</scope>
    <source>
        <strain evidence="3 4">DSM 14734</strain>
    </source>
</reference>
<dbReference type="SUPFAM" id="SSF53041">
    <property type="entry name" value="Resolvase-like"/>
    <property type="match status" value="1"/>
</dbReference>
<evidence type="ECO:0000313" key="4">
    <source>
        <dbReference type="Proteomes" id="UP000440224"/>
    </source>
</evidence>
<evidence type="ECO:0000259" key="2">
    <source>
        <dbReference type="PROSITE" id="PS51737"/>
    </source>
</evidence>
<feature type="domain" description="Resolvase/invertase-type recombinase catalytic" evidence="1">
    <location>
        <begin position="32"/>
        <end position="182"/>
    </location>
</feature>
<evidence type="ECO:0000313" key="3">
    <source>
        <dbReference type="EMBL" id="MRG90355.1"/>
    </source>
</evidence>
<dbReference type="Gene3D" id="3.40.50.1390">
    <property type="entry name" value="Resolvase, N-terminal catalytic domain"/>
    <property type="match status" value="1"/>
</dbReference>
<evidence type="ECO:0008006" key="5">
    <source>
        <dbReference type="Google" id="ProtNLM"/>
    </source>
</evidence>
<dbReference type="InterPro" id="IPR050639">
    <property type="entry name" value="SSR_resolvase"/>
</dbReference>
<dbReference type="Gene3D" id="3.90.1750.20">
    <property type="entry name" value="Putative Large Serine Recombinase, Chain B, Domain 2"/>
    <property type="match status" value="1"/>
</dbReference>